<keyword evidence="1" id="KW-0812">Transmembrane</keyword>
<name>A0ABT3PUX6_9BACT</name>
<dbReference type="InterPro" id="IPR050570">
    <property type="entry name" value="Cell_wall_metabolism_enzyme"/>
</dbReference>
<evidence type="ECO:0000259" key="2">
    <source>
        <dbReference type="Pfam" id="PF01551"/>
    </source>
</evidence>
<dbReference type="Gene3D" id="2.70.70.10">
    <property type="entry name" value="Glucose Permease (Domain IIA)"/>
    <property type="match status" value="1"/>
</dbReference>
<evidence type="ECO:0000313" key="4">
    <source>
        <dbReference type="Proteomes" id="UP001207337"/>
    </source>
</evidence>
<dbReference type="PANTHER" id="PTHR21666:SF270">
    <property type="entry name" value="MUREIN HYDROLASE ACTIVATOR ENVC"/>
    <property type="match status" value="1"/>
</dbReference>
<gene>
    <name evidence="3" type="ORF">LQ318_01830</name>
</gene>
<feature type="transmembrane region" description="Helical" evidence="1">
    <location>
        <begin position="39"/>
        <end position="58"/>
    </location>
</feature>
<dbReference type="InterPro" id="IPR011055">
    <property type="entry name" value="Dup_hybrid_motif"/>
</dbReference>
<dbReference type="InterPro" id="IPR016047">
    <property type="entry name" value="M23ase_b-sheet_dom"/>
</dbReference>
<evidence type="ECO:0000313" key="3">
    <source>
        <dbReference type="EMBL" id="MCW9711631.1"/>
    </source>
</evidence>
<dbReference type="Proteomes" id="UP001207337">
    <property type="component" value="Unassembled WGS sequence"/>
</dbReference>
<sequence>MLDFLKQLFNKKERDLTFVLFDDREPDPSSSYRFKPVKIFYLIGGMLLTVAVGVFLLLKFTPIAGLFFSQTEKELRTQAIEIAQQVQMLQDSLEVRNEQLLQLKEVIAEGQDTVFAVNQSRSEAEIPENEKSSELSNFSQVHTMQDTLLAKNEVVLSDIFENKPEFPVGYPLEGTITREYDPGKGHFGIDIATREGSAFAAIADGAVINQSWTLNYGWVLYIQHSNDIVTVYKHAASVSKSIGDIVLKGDVLGTAGNVGIISSGPHLHIEIWKNGVPQNPNSYLINL</sequence>
<accession>A0ABT3PUX6</accession>
<comment type="caution">
    <text evidence="3">The sequence shown here is derived from an EMBL/GenBank/DDBJ whole genome shotgun (WGS) entry which is preliminary data.</text>
</comment>
<keyword evidence="4" id="KW-1185">Reference proteome</keyword>
<dbReference type="CDD" id="cd12797">
    <property type="entry name" value="M23_peptidase"/>
    <property type="match status" value="1"/>
</dbReference>
<dbReference type="Pfam" id="PF01551">
    <property type="entry name" value="Peptidase_M23"/>
    <property type="match status" value="1"/>
</dbReference>
<organism evidence="3 4">
    <name type="scientific">Fodinibius salicampi</name>
    <dbReference type="NCBI Taxonomy" id="1920655"/>
    <lineage>
        <taxon>Bacteria</taxon>
        <taxon>Pseudomonadati</taxon>
        <taxon>Balneolota</taxon>
        <taxon>Balneolia</taxon>
        <taxon>Balneolales</taxon>
        <taxon>Balneolaceae</taxon>
        <taxon>Fodinibius</taxon>
    </lineage>
</organism>
<dbReference type="RefSeq" id="WP_265787006.1">
    <property type="nucleotide sequence ID" value="NZ_BAABRS010000001.1"/>
</dbReference>
<protein>
    <submittedName>
        <fullName evidence="3">M23 family metallopeptidase</fullName>
    </submittedName>
</protein>
<keyword evidence="1" id="KW-0472">Membrane</keyword>
<evidence type="ECO:0000256" key="1">
    <source>
        <dbReference type="SAM" id="Phobius"/>
    </source>
</evidence>
<keyword evidence="1" id="KW-1133">Transmembrane helix</keyword>
<dbReference type="PANTHER" id="PTHR21666">
    <property type="entry name" value="PEPTIDASE-RELATED"/>
    <property type="match status" value="1"/>
</dbReference>
<proteinExistence type="predicted"/>
<dbReference type="SUPFAM" id="SSF51261">
    <property type="entry name" value="Duplicated hybrid motif"/>
    <property type="match status" value="1"/>
</dbReference>
<feature type="domain" description="M23ase beta-sheet core" evidence="2">
    <location>
        <begin position="185"/>
        <end position="280"/>
    </location>
</feature>
<dbReference type="EMBL" id="JAJNDC010000001">
    <property type="protein sequence ID" value="MCW9711631.1"/>
    <property type="molecule type" value="Genomic_DNA"/>
</dbReference>
<reference evidence="3 4" key="1">
    <citation type="submission" date="2021-11" db="EMBL/GenBank/DDBJ databases">
        <title>Aliifidinibius sp. nov., a new bacterium isolated from saline soil.</title>
        <authorList>
            <person name="Galisteo C."/>
            <person name="De La Haba R."/>
            <person name="Sanchez-Porro C."/>
            <person name="Ventosa A."/>
        </authorList>
    </citation>
    <scope>NUCLEOTIDE SEQUENCE [LARGE SCALE GENOMIC DNA]</scope>
    <source>
        <strain evidence="3 4">KACC 190600</strain>
    </source>
</reference>